<evidence type="ECO:0000313" key="1">
    <source>
        <dbReference type="EMBL" id="MBK9718992.1"/>
    </source>
</evidence>
<evidence type="ECO:0000313" key="2">
    <source>
        <dbReference type="Proteomes" id="UP000808349"/>
    </source>
</evidence>
<dbReference type="AlphaFoldDB" id="A0A9D7XIQ0"/>
<protein>
    <recommendedName>
        <fullName evidence="3">Septum formation inhibitor Maf</fullName>
    </recommendedName>
</protein>
<name>A0A9D7XIQ0_9BACT</name>
<organism evidence="1 2">
    <name type="scientific">Candidatus Defluviibacterium haderslevense</name>
    <dbReference type="NCBI Taxonomy" id="2981993"/>
    <lineage>
        <taxon>Bacteria</taxon>
        <taxon>Pseudomonadati</taxon>
        <taxon>Bacteroidota</taxon>
        <taxon>Saprospiria</taxon>
        <taxon>Saprospirales</taxon>
        <taxon>Saprospiraceae</taxon>
        <taxon>Candidatus Defluviibacterium</taxon>
    </lineage>
</organism>
<accession>A0A9D7XIQ0</accession>
<dbReference type="Proteomes" id="UP000808349">
    <property type="component" value="Unassembled WGS sequence"/>
</dbReference>
<gene>
    <name evidence="1" type="ORF">IPO85_16055</name>
</gene>
<dbReference type="EMBL" id="JADKFW010000014">
    <property type="protein sequence ID" value="MBK9718992.1"/>
    <property type="molecule type" value="Genomic_DNA"/>
</dbReference>
<proteinExistence type="predicted"/>
<evidence type="ECO:0008006" key="3">
    <source>
        <dbReference type="Google" id="ProtNLM"/>
    </source>
</evidence>
<comment type="caution">
    <text evidence="1">The sequence shown here is derived from an EMBL/GenBank/DDBJ whole genome shotgun (WGS) entry which is preliminary data.</text>
</comment>
<reference evidence="1 2" key="1">
    <citation type="submission" date="2020-10" db="EMBL/GenBank/DDBJ databases">
        <title>Connecting structure to function with the recovery of over 1000 high-quality activated sludge metagenome-assembled genomes encoding full-length rRNA genes using long-read sequencing.</title>
        <authorList>
            <person name="Singleton C.M."/>
            <person name="Petriglieri F."/>
            <person name="Kristensen J.M."/>
            <person name="Kirkegaard R.H."/>
            <person name="Michaelsen T.Y."/>
            <person name="Andersen M.H."/>
            <person name="Karst S.M."/>
            <person name="Dueholm M.S."/>
            <person name="Nielsen P.H."/>
            <person name="Albertsen M."/>
        </authorList>
    </citation>
    <scope>NUCLEOTIDE SEQUENCE [LARGE SCALE GENOMIC DNA]</scope>
    <source>
        <strain evidence="1">Ribe_18-Q3-R11-54_BAT3C.373</strain>
    </source>
</reference>
<dbReference type="PROSITE" id="PS51257">
    <property type="entry name" value="PROKAR_LIPOPROTEIN"/>
    <property type="match status" value="1"/>
</dbReference>
<sequence length="313" mass="36631">MKIINAKIYIIHCLVLIQIIFLSCDKKHSETPKEITDKTTESVDQSLDSYWYQGKAEISSYDLEQVRYGQKHMGDAVLIFVTEDFSKSKQVKLDNPSQSGTDKITVLKMNYSKKFNTGIYPYSMFVSSFTPIGIDVAAHPIKISASIQEWCGHVFMQMNQREYKYEIEQFSYFETEGDQKLILPIDWCEDELFNQIRINPAKLPIDRFKIIPGAFFTRLKHKALSATDAVGRLQDINTYTQAYQIEFPLLQRNLKILFNKNAPYEILSWEESYLEGTEQMVSKATLKKRVQLDYWNKHNVEDSIYRKELELKY</sequence>